<comment type="caution">
    <text evidence="1">The sequence shown here is derived from an EMBL/GenBank/DDBJ whole genome shotgun (WGS) entry which is preliminary data.</text>
</comment>
<proteinExistence type="predicted"/>
<gene>
    <name evidence="1" type="ORF">CCACVL1_18091</name>
</gene>
<dbReference type="AlphaFoldDB" id="A0A1R3HMY2"/>
<sequence>MAYQVLKRIAKGELNIKGVDFHQHHMEEIIRRVDYRKETLWRFQAILPNRQELHHMKRMKFNHIG</sequence>
<evidence type="ECO:0000313" key="2">
    <source>
        <dbReference type="Proteomes" id="UP000188268"/>
    </source>
</evidence>
<dbReference type="Gramene" id="OMO71719">
    <property type="protein sequence ID" value="OMO71719"/>
    <property type="gene ID" value="CCACVL1_18091"/>
</dbReference>
<reference evidence="1 2" key="1">
    <citation type="submission" date="2013-09" db="EMBL/GenBank/DDBJ databases">
        <title>Corchorus capsularis genome sequencing.</title>
        <authorList>
            <person name="Alam M."/>
            <person name="Haque M.S."/>
            <person name="Islam M.S."/>
            <person name="Emdad E.M."/>
            <person name="Islam M.M."/>
            <person name="Ahmed B."/>
            <person name="Halim A."/>
            <person name="Hossen Q.M.M."/>
            <person name="Hossain M.Z."/>
            <person name="Ahmed R."/>
            <person name="Khan M.M."/>
            <person name="Islam R."/>
            <person name="Rashid M.M."/>
            <person name="Khan S.A."/>
            <person name="Rahman M.S."/>
            <person name="Alam M."/>
        </authorList>
    </citation>
    <scope>NUCLEOTIDE SEQUENCE [LARGE SCALE GENOMIC DNA]</scope>
    <source>
        <strain evidence="2">cv. CVL-1</strain>
        <tissue evidence="1">Whole seedling</tissue>
    </source>
</reference>
<keyword evidence="2" id="KW-1185">Reference proteome</keyword>
<name>A0A1R3HMY2_COCAP</name>
<protein>
    <submittedName>
        <fullName evidence="1">Uncharacterized protein</fullName>
    </submittedName>
</protein>
<dbReference type="EMBL" id="AWWV01011551">
    <property type="protein sequence ID" value="OMO71719.1"/>
    <property type="molecule type" value="Genomic_DNA"/>
</dbReference>
<dbReference type="Proteomes" id="UP000188268">
    <property type="component" value="Unassembled WGS sequence"/>
</dbReference>
<evidence type="ECO:0000313" key="1">
    <source>
        <dbReference type="EMBL" id="OMO71719.1"/>
    </source>
</evidence>
<accession>A0A1R3HMY2</accession>
<organism evidence="1 2">
    <name type="scientific">Corchorus capsularis</name>
    <name type="common">Jute</name>
    <dbReference type="NCBI Taxonomy" id="210143"/>
    <lineage>
        <taxon>Eukaryota</taxon>
        <taxon>Viridiplantae</taxon>
        <taxon>Streptophyta</taxon>
        <taxon>Embryophyta</taxon>
        <taxon>Tracheophyta</taxon>
        <taxon>Spermatophyta</taxon>
        <taxon>Magnoliopsida</taxon>
        <taxon>eudicotyledons</taxon>
        <taxon>Gunneridae</taxon>
        <taxon>Pentapetalae</taxon>
        <taxon>rosids</taxon>
        <taxon>malvids</taxon>
        <taxon>Malvales</taxon>
        <taxon>Malvaceae</taxon>
        <taxon>Grewioideae</taxon>
        <taxon>Apeibeae</taxon>
        <taxon>Corchorus</taxon>
    </lineage>
</organism>